<accession>A0A2N9YBG9</accession>
<reference evidence="3" key="1">
    <citation type="submission" date="2016-12" db="EMBL/GenBank/DDBJ databases">
        <title>Complete Genome Sequence of Beggiatoa leptomitiformis D-401.</title>
        <authorList>
            <person name="Fomenkov A."/>
            <person name="Vincze T."/>
            <person name="Grabovich M."/>
            <person name="Anton B.P."/>
            <person name="Dubinina G."/>
            <person name="Orlova M."/>
            <person name="Belousova E."/>
            <person name="Roberts R.J."/>
        </authorList>
    </citation>
    <scope>NUCLEOTIDE SEQUENCE [LARGE SCALE GENOMIC DNA]</scope>
    <source>
        <strain evidence="3">D-401</strain>
    </source>
</reference>
<protein>
    <recommendedName>
        <fullName evidence="1">DUF7639 domain-containing protein</fullName>
    </recommendedName>
</protein>
<dbReference type="InterPro" id="IPR056056">
    <property type="entry name" value="DUF7639"/>
</dbReference>
<gene>
    <name evidence="2" type="ORF">BLE401_03275</name>
</gene>
<proteinExistence type="predicted"/>
<dbReference type="EMBL" id="CP018889">
    <property type="protein sequence ID" value="AUI67815.2"/>
    <property type="molecule type" value="Genomic_DNA"/>
</dbReference>
<dbReference type="AlphaFoldDB" id="A0A2N9YBG9"/>
<keyword evidence="3" id="KW-1185">Reference proteome</keyword>
<feature type="domain" description="DUF7639" evidence="1">
    <location>
        <begin position="137"/>
        <end position="198"/>
    </location>
</feature>
<evidence type="ECO:0000259" key="1">
    <source>
        <dbReference type="Pfam" id="PF24645"/>
    </source>
</evidence>
<evidence type="ECO:0000313" key="2">
    <source>
        <dbReference type="EMBL" id="AUI67815.2"/>
    </source>
</evidence>
<dbReference type="OrthoDB" id="643483at2"/>
<organism evidence="2 3">
    <name type="scientific">Beggiatoa leptomitoformis</name>
    <dbReference type="NCBI Taxonomy" id="288004"/>
    <lineage>
        <taxon>Bacteria</taxon>
        <taxon>Pseudomonadati</taxon>
        <taxon>Pseudomonadota</taxon>
        <taxon>Gammaproteobacteria</taxon>
        <taxon>Thiotrichales</taxon>
        <taxon>Thiotrichaceae</taxon>
        <taxon>Beggiatoa</taxon>
    </lineage>
</organism>
<dbReference type="Pfam" id="PF24645">
    <property type="entry name" value="DUF7639"/>
    <property type="match status" value="1"/>
</dbReference>
<dbReference type="Proteomes" id="UP000234271">
    <property type="component" value="Chromosome"/>
</dbReference>
<evidence type="ECO:0000313" key="3">
    <source>
        <dbReference type="Proteomes" id="UP000234271"/>
    </source>
</evidence>
<name>A0A2N9YBG9_9GAMM</name>
<dbReference type="RefSeq" id="WP_145917045.1">
    <property type="nucleotide sequence ID" value="NZ_CP012373.2"/>
</dbReference>
<sequence length="210" mass="24306">MMQVLQLLKTKWQEWRKEKSVDLPIQRIRNFNWFYGVLNETGQARTGAFCIVYEKQNYKEHYIPTPLWVFSDGTIWIQLQTGIVAHHVSTLKTYLRQNEVISFLPLNEETNAVMESNDILLEVVDVIGQLNGGKAAHETCEEAVQAYIKNPSQENLVSLKQAYISVPSYFRKFIADNNKEQAVLKRLLLSQPDETAQTENRSTLKTAIEW</sequence>